<evidence type="ECO:0000313" key="1">
    <source>
        <dbReference type="EMBL" id="KAJ1108979.1"/>
    </source>
</evidence>
<organism evidence="1 2">
    <name type="scientific">Pleurodeles waltl</name>
    <name type="common">Iberian ribbed newt</name>
    <dbReference type="NCBI Taxonomy" id="8319"/>
    <lineage>
        <taxon>Eukaryota</taxon>
        <taxon>Metazoa</taxon>
        <taxon>Chordata</taxon>
        <taxon>Craniata</taxon>
        <taxon>Vertebrata</taxon>
        <taxon>Euteleostomi</taxon>
        <taxon>Amphibia</taxon>
        <taxon>Batrachia</taxon>
        <taxon>Caudata</taxon>
        <taxon>Salamandroidea</taxon>
        <taxon>Salamandridae</taxon>
        <taxon>Pleurodelinae</taxon>
        <taxon>Pleurodeles</taxon>
    </lineage>
</organism>
<reference evidence="1" key="1">
    <citation type="journal article" date="2022" name="bioRxiv">
        <title>Sequencing and chromosome-scale assembly of the giantPleurodeles waltlgenome.</title>
        <authorList>
            <person name="Brown T."/>
            <person name="Elewa A."/>
            <person name="Iarovenko S."/>
            <person name="Subramanian E."/>
            <person name="Araus A.J."/>
            <person name="Petzold A."/>
            <person name="Susuki M."/>
            <person name="Suzuki K.-i.T."/>
            <person name="Hayashi T."/>
            <person name="Toyoda A."/>
            <person name="Oliveira C."/>
            <person name="Osipova E."/>
            <person name="Leigh N.D."/>
            <person name="Simon A."/>
            <person name="Yun M.H."/>
        </authorList>
    </citation>
    <scope>NUCLEOTIDE SEQUENCE</scope>
    <source>
        <strain evidence="1">20211129_DDA</strain>
        <tissue evidence="1">Liver</tissue>
    </source>
</reference>
<protein>
    <submittedName>
        <fullName evidence="1">Uncharacterized protein</fullName>
    </submittedName>
</protein>
<dbReference type="Proteomes" id="UP001066276">
    <property type="component" value="Chromosome 9"/>
</dbReference>
<keyword evidence="2" id="KW-1185">Reference proteome</keyword>
<sequence length="98" mass="10878">MFGGLGGQDVVARVYRAPLAVRSNEGIAKFKREDIYLAAPATDILFTRPLHRFQETVHTESEDTGVDCCRERFPNFESGVFAADDKIVGSPGIYDLRV</sequence>
<name>A0AAV7N2R7_PLEWA</name>
<evidence type="ECO:0000313" key="2">
    <source>
        <dbReference type="Proteomes" id="UP001066276"/>
    </source>
</evidence>
<dbReference type="EMBL" id="JANPWB010000013">
    <property type="protein sequence ID" value="KAJ1108979.1"/>
    <property type="molecule type" value="Genomic_DNA"/>
</dbReference>
<gene>
    <name evidence="1" type="ORF">NDU88_006349</name>
</gene>
<comment type="caution">
    <text evidence="1">The sequence shown here is derived from an EMBL/GenBank/DDBJ whole genome shotgun (WGS) entry which is preliminary data.</text>
</comment>
<dbReference type="AlphaFoldDB" id="A0AAV7N2R7"/>
<accession>A0AAV7N2R7</accession>
<proteinExistence type="predicted"/>